<dbReference type="CDD" id="cd01344">
    <property type="entry name" value="PL2_Passenger_AT"/>
    <property type="match status" value="1"/>
</dbReference>
<dbReference type="Proteomes" id="UP000433050">
    <property type="component" value="Unassembled WGS sequence"/>
</dbReference>
<dbReference type="InterPro" id="IPR006315">
    <property type="entry name" value="OM_autotransptr_brl_dom"/>
</dbReference>
<accession>A0A5S9Q4G5</accession>
<evidence type="ECO:0000256" key="1">
    <source>
        <dbReference type="ARBA" id="ARBA00022729"/>
    </source>
</evidence>
<sequence>MQGTAANRSVLETAGFLGGSGTVDVTIDGGLLRATQDNAVFFEGFDTHDITLGANDGVIDTDGHDIGISPRFVGAGSLTKDGAGTLTLTGANIYTGNTTITAGTLQLGDGGTTGSIVGDVLDNGMLAFNRSDVVTFAGLISGSGVVSQDGTGTTIFTANNTYASGTTITAGTLQLGAGGTTGSILGNVLNNGALAFNRSDVVTFAGLISGSGAVSQDGTGTTIFTANNTYAGQTTVAAGTLAAGASSVFSPASRHVVAAGAALALDGYDQTIAGLSNAGLVSTGGAPGTTLTVTGDYAGNGGVLALNTTLGGDASPTDRLVVAGNTSGSTLLTVTNIRGTGALTVEGIKVVDVGGLSNGTFTLQGDYVFQGSPAVVGGAYAYRLYQDGIATPTDGDWYLRSTLVNPTPVDPTNPTPPAPPLYQPGVPLYEVYARSLLAFNGLPTLQQRVGNRYWNQPQPA</sequence>
<dbReference type="InterPro" id="IPR013425">
    <property type="entry name" value="Autotrns_rpt"/>
</dbReference>
<dbReference type="Pfam" id="PF12951">
    <property type="entry name" value="PATR"/>
    <property type="match status" value="3"/>
</dbReference>
<dbReference type="SUPFAM" id="SSF51126">
    <property type="entry name" value="Pectin lyase-like"/>
    <property type="match status" value="1"/>
</dbReference>
<dbReference type="InterPro" id="IPR011050">
    <property type="entry name" value="Pectin_lyase_fold/virulence"/>
</dbReference>
<dbReference type="GO" id="GO:0019867">
    <property type="term" value="C:outer membrane"/>
    <property type="evidence" value="ECO:0007669"/>
    <property type="project" value="InterPro"/>
</dbReference>
<keyword evidence="1" id="KW-0732">Signal</keyword>
<evidence type="ECO:0000313" key="3">
    <source>
        <dbReference type="EMBL" id="CAA0112585.1"/>
    </source>
</evidence>
<feature type="domain" description="Autochaperone" evidence="2">
    <location>
        <begin position="288"/>
        <end position="384"/>
    </location>
</feature>
<keyword evidence="4" id="KW-1185">Reference proteome</keyword>
<name>A0A5S9Q4G5_9HYPH</name>
<organism evidence="3 4">
    <name type="scientific">Starkeya nomas</name>
    <dbReference type="NCBI Taxonomy" id="2666134"/>
    <lineage>
        <taxon>Bacteria</taxon>
        <taxon>Pseudomonadati</taxon>
        <taxon>Pseudomonadota</taxon>
        <taxon>Alphaproteobacteria</taxon>
        <taxon>Hyphomicrobiales</taxon>
        <taxon>Xanthobacteraceae</taxon>
        <taxon>Starkeya</taxon>
    </lineage>
</organism>
<dbReference type="NCBIfam" id="TIGR02601">
    <property type="entry name" value="autotrns_rpt"/>
    <property type="match status" value="3"/>
</dbReference>
<dbReference type="InterPro" id="IPR051551">
    <property type="entry name" value="Autotransporter_adhesion"/>
</dbReference>
<reference evidence="3 4" key="1">
    <citation type="submission" date="2019-12" db="EMBL/GenBank/DDBJ databases">
        <authorList>
            <person name="Reyes-Prieto M."/>
        </authorList>
    </citation>
    <scope>NUCLEOTIDE SEQUENCE [LARGE SCALE GENOMIC DNA]</scope>
    <source>
        <strain evidence="3">HF14-78462</strain>
    </source>
</reference>
<dbReference type="InterPro" id="IPR043990">
    <property type="entry name" value="AC_1"/>
</dbReference>
<proteinExistence type="predicted"/>
<gene>
    <name evidence="3" type="ORF">STARVERO_04072</name>
</gene>
<protein>
    <recommendedName>
        <fullName evidence="2">Autochaperone domain-containing protein</fullName>
    </recommendedName>
</protein>
<dbReference type="PANTHER" id="PTHR35037">
    <property type="entry name" value="C-TERMINAL REGION OF AIDA-LIKE PROTEIN"/>
    <property type="match status" value="1"/>
</dbReference>
<dbReference type="InterPro" id="IPR012332">
    <property type="entry name" value="Autotransporter_pectin_lyase_C"/>
</dbReference>
<dbReference type="EMBL" id="CACSAS010000001">
    <property type="protein sequence ID" value="CAA0112585.1"/>
    <property type="molecule type" value="Genomic_DNA"/>
</dbReference>
<dbReference type="Gene3D" id="2.160.20.20">
    <property type="match status" value="1"/>
</dbReference>
<dbReference type="Pfam" id="PF18883">
    <property type="entry name" value="AC_1"/>
    <property type="match status" value="1"/>
</dbReference>
<evidence type="ECO:0000313" key="4">
    <source>
        <dbReference type="Proteomes" id="UP000433050"/>
    </source>
</evidence>
<dbReference type="PANTHER" id="PTHR35037:SF3">
    <property type="entry name" value="C-TERMINAL REGION OF AIDA-LIKE PROTEIN"/>
    <property type="match status" value="1"/>
</dbReference>
<evidence type="ECO:0000259" key="2">
    <source>
        <dbReference type="Pfam" id="PF18883"/>
    </source>
</evidence>
<dbReference type="NCBIfam" id="TIGR01414">
    <property type="entry name" value="autotrans_barl"/>
    <property type="match status" value="1"/>
</dbReference>
<dbReference type="AlphaFoldDB" id="A0A5S9Q4G5"/>